<keyword evidence="1" id="KW-0732">Signal</keyword>
<dbReference type="OrthoDB" id="2303124at2759"/>
<dbReference type="AlphaFoldDB" id="A0A397TQU3"/>
<organism evidence="2 3">
    <name type="scientific">Glomus cerebriforme</name>
    <dbReference type="NCBI Taxonomy" id="658196"/>
    <lineage>
        <taxon>Eukaryota</taxon>
        <taxon>Fungi</taxon>
        <taxon>Fungi incertae sedis</taxon>
        <taxon>Mucoromycota</taxon>
        <taxon>Glomeromycotina</taxon>
        <taxon>Glomeromycetes</taxon>
        <taxon>Glomerales</taxon>
        <taxon>Glomeraceae</taxon>
        <taxon>Glomus</taxon>
    </lineage>
</organism>
<feature type="chain" id="PRO_5017462346" evidence="1">
    <location>
        <begin position="19"/>
        <end position="162"/>
    </location>
</feature>
<evidence type="ECO:0000313" key="3">
    <source>
        <dbReference type="Proteomes" id="UP000265703"/>
    </source>
</evidence>
<feature type="signal peptide" evidence="1">
    <location>
        <begin position="1"/>
        <end position="18"/>
    </location>
</feature>
<sequence length="162" mass="18499">MNLIFIFLFLFGLSRTFAWDPYPDCSDVSIDQFQWVAKDAFTVHFHSPPSVGCTRHGSQAGVEIISDYNFGSIYNIWSEREWVNGYNENNIQNCGRTGCPNCEHEYQGQQDYLWSGYIDRSKFPPSGSNITLNAKVYQKCWYDGQTHCGDCSLNLQIPSPPS</sequence>
<gene>
    <name evidence="2" type="ORF">C1645_812142</name>
</gene>
<reference evidence="2 3" key="1">
    <citation type="submission" date="2018-06" db="EMBL/GenBank/DDBJ databases">
        <title>Comparative genomics reveals the genomic features of Rhizophagus irregularis, R. cerebriforme, R. diaphanum and Gigaspora rosea, and their symbiotic lifestyle signature.</title>
        <authorList>
            <person name="Morin E."/>
            <person name="San Clemente H."/>
            <person name="Chen E.C.H."/>
            <person name="De La Providencia I."/>
            <person name="Hainaut M."/>
            <person name="Kuo A."/>
            <person name="Kohler A."/>
            <person name="Murat C."/>
            <person name="Tang N."/>
            <person name="Roy S."/>
            <person name="Loubradou J."/>
            <person name="Henrissat B."/>
            <person name="Grigoriev I.V."/>
            <person name="Corradi N."/>
            <person name="Roux C."/>
            <person name="Martin F.M."/>
        </authorList>
    </citation>
    <scope>NUCLEOTIDE SEQUENCE [LARGE SCALE GENOMIC DNA]</scope>
    <source>
        <strain evidence="2 3">DAOM 227022</strain>
    </source>
</reference>
<dbReference type="EMBL" id="QKYT01000009">
    <property type="protein sequence ID" value="RIA98965.1"/>
    <property type="molecule type" value="Genomic_DNA"/>
</dbReference>
<accession>A0A397TQU3</accession>
<comment type="caution">
    <text evidence="2">The sequence shown here is derived from an EMBL/GenBank/DDBJ whole genome shotgun (WGS) entry which is preliminary data.</text>
</comment>
<protein>
    <submittedName>
        <fullName evidence="2">Uncharacterized protein</fullName>
    </submittedName>
</protein>
<keyword evidence="3" id="KW-1185">Reference proteome</keyword>
<name>A0A397TQU3_9GLOM</name>
<proteinExistence type="predicted"/>
<evidence type="ECO:0000256" key="1">
    <source>
        <dbReference type="SAM" id="SignalP"/>
    </source>
</evidence>
<dbReference type="Proteomes" id="UP000265703">
    <property type="component" value="Unassembled WGS sequence"/>
</dbReference>
<evidence type="ECO:0000313" key="2">
    <source>
        <dbReference type="EMBL" id="RIA98965.1"/>
    </source>
</evidence>